<dbReference type="AlphaFoldDB" id="A0A1X0YFT5"/>
<dbReference type="EMBL" id="MZZM01000005">
    <property type="protein sequence ID" value="ORJ63985.1"/>
    <property type="molecule type" value="Genomic_DNA"/>
</dbReference>
<evidence type="ECO:0000313" key="1">
    <source>
        <dbReference type="EMBL" id="ORJ63985.1"/>
    </source>
</evidence>
<protein>
    <submittedName>
        <fullName evidence="1">Uncharacterized protein</fullName>
    </submittedName>
</protein>
<keyword evidence="2" id="KW-1185">Reference proteome</keyword>
<gene>
    <name evidence="1" type="ORF">B5M45_01790</name>
</gene>
<sequence>MLGLPAMVGRAHAGSVWRLPAVASPAGAAGRVNFDPAELVAGDASKSDLRAVMDAVVALQQSWIGADPGAYVDRATSDVTRLTPWSGGIQSGPQKVAKGLPDEWGFLELATEAQPPYARCRRADSGRRITVPPPAGFIDSFASAV</sequence>
<comment type="caution">
    <text evidence="1">The sequence shown here is derived from an EMBL/GenBank/DDBJ whole genome shotgun (WGS) entry which is preliminary data.</text>
</comment>
<accession>A0A1X0YFT5</accession>
<organism evidence="1 2">
    <name type="scientific">Mycobacterium simiae</name>
    <name type="common">Mycobacterium habana</name>
    <dbReference type="NCBI Taxonomy" id="1784"/>
    <lineage>
        <taxon>Bacteria</taxon>
        <taxon>Bacillati</taxon>
        <taxon>Actinomycetota</taxon>
        <taxon>Actinomycetes</taxon>
        <taxon>Mycobacteriales</taxon>
        <taxon>Mycobacteriaceae</taxon>
        <taxon>Mycobacterium</taxon>
        <taxon>Mycobacterium simiae complex</taxon>
    </lineage>
</organism>
<dbReference type="Proteomes" id="UP000193040">
    <property type="component" value="Unassembled WGS sequence"/>
</dbReference>
<proteinExistence type="predicted"/>
<reference evidence="1 2" key="1">
    <citation type="submission" date="2017-03" db="EMBL/GenBank/DDBJ databases">
        <title>Genomic insights into Mycobacterium simiae human colonization.</title>
        <authorList>
            <person name="Steffani J.L."/>
            <person name="Brunck M.E."/>
            <person name="Cruz E."/>
            <person name="Montiel R."/>
            <person name="Barona F."/>
        </authorList>
    </citation>
    <scope>NUCLEOTIDE SEQUENCE [LARGE SCALE GENOMIC DNA]</scope>
    <source>
        <strain evidence="1 2">MsiGto</strain>
    </source>
</reference>
<name>A0A1X0YFT5_MYCSI</name>
<evidence type="ECO:0000313" key="2">
    <source>
        <dbReference type="Proteomes" id="UP000193040"/>
    </source>
</evidence>